<organism evidence="1 2">
    <name type="scientific">Acinetobacter wuhouensis</name>
    <dbReference type="NCBI Taxonomy" id="1879050"/>
    <lineage>
        <taxon>Bacteria</taxon>
        <taxon>Pseudomonadati</taxon>
        <taxon>Pseudomonadota</taxon>
        <taxon>Gammaproteobacteria</taxon>
        <taxon>Moraxellales</taxon>
        <taxon>Moraxellaceae</taxon>
        <taxon>Acinetobacter</taxon>
    </lineage>
</organism>
<accession>A0A4Q7AGK5</accession>
<dbReference type="Proteomes" id="UP000293863">
    <property type="component" value="Unassembled WGS sequence"/>
</dbReference>
<keyword evidence="2" id="KW-1185">Reference proteome</keyword>
<comment type="caution">
    <text evidence="1">The sequence shown here is derived from an EMBL/GenBank/DDBJ whole genome shotgun (WGS) entry which is preliminary data.</text>
</comment>
<name>A0A4Q7AGK5_9GAMM</name>
<sequence length="170" mass="18288">MKPLITIGCKTDHGGIVAETDPSFQIEGKPVHLEGMKHFCPKCKKVVSAVSLGKSFLVVGSKTIIMAGDKTTCGATFLPQQSLVVRDAGSGSGKGNATSSSFVANKKYSGQYQLINELDGQPYKNLKYIITYDDGHTVEGITNEDGMTEKLADRDQPNTITIQTAEDEGW</sequence>
<evidence type="ECO:0000313" key="1">
    <source>
        <dbReference type="EMBL" id="RZG43564.1"/>
    </source>
</evidence>
<reference evidence="1 2" key="1">
    <citation type="submission" date="2019-02" db="EMBL/GenBank/DDBJ databases">
        <title>The Batch Genome Submission of Acinetobacter spp. strains.</title>
        <authorList>
            <person name="Qin J."/>
            <person name="Hu Y."/>
            <person name="Ye H."/>
            <person name="Wei L."/>
            <person name="Feng Y."/>
            <person name="Zong Z."/>
        </authorList>
    </citation>
    <scope>NUCLEOTIDE SEQUENCE [LARGE SCALE GENOMIC DNA]</scope>
    <source>
        <strain evidence="1 2">WCHAW060049</strain>
    </source>
</reference>
<protein>
    <submittedName>
        <fullName evidence="1">PAAR domain-containing protein</fullName>
    </submittedName>
</protein>
<evidence type="ECO:0000313" key="2">
    <source>
        <dbReference type="Proteomes" id="UP000293863"/>
    </source>
</evidence>
<dbReference type="InterPro" id="IPR008727">
    <property type="entry name" value="PAAR_motif"/>
</dbReference>
<dbReference type="Gene3D" id="2.60.200.60">
    <property type="match status" value="1"/>
</dbReference>
<gene>
    <name evidence="1" type="ORF">EXU28_17140</name>
</gene>
<dbReference type="AlphaFoldDB" id="A0A4Q7AGK5"/>
<proteinExistence type="predicted"/>
<dbReference type="RefSeq" id="WP_130132404.1">
    <property type="nucleotide sequence ID" value="NZ_SGSQ01000032.1"/>
</dbReference>
<dbReference type="Pfam" id="PF05488">
    <property type="entry name" value="PAAR_motif"/>
    <property type="match status" value="1"/>
</dbReference>
<dbReference type="EMBL" id="SGSQ01000032">
    <property type="protein sequence ID" value="RZG43564.1"/>
    <property type="molecule type" value="Genomic_DNA"/>
</dbReference>
<dbReference type="CDD" id="cd14744">
    <property type="entry name" value="PAAR_CT_2"/>
    <property type="match status" value="1"/>
</dbReference>